<dbReference type="RefSeq" id="WP_089335167.1">
    <property type="nucleotide sequence ID" value="NZ_FZNO01000003.1"/>
</dbReference>
<dbReference type="InterPro" id="IPR024344">
    <property type="entry name" value="MDMPI_metal-binding"/>
</dbReference>
<reference evidence="2 3" key="1">
    <citation type="submission" date="2017-06" db="EMBL/GenBank/DDBJ databases">
        <authorList>
            <person name="Kim H.J."/>
            <person name="Triplett B.A."/>
        </authorList>
    </citation>
    <scope>NUCLEOTIDE SEQUENCE [LARGE SCALE GENOMIC DNA]</scope>
    <source>
        <strain evidence="2 3">DSM 44272</strain>
    </source>
</reference>
<evidence type="ECO:0000259" key="1">
    <source>
        <dbReference type="Pfam" id="PF11716"/>
    </source>
</evidence>
<dbReference type="Pfam" id="PF11716">
    <property type="entry name" value="MDMPI_N"/>
    <property type="match status" value="1"/>
</dbReference>
<dbReference type="InterPro" id="IPR034660">
    <property type="entry name" value="DinB/YfiT-like"/>
</dbReference>
<proteinExistence type="predicted"/>
<feature type="domain" description="Mycothiol-dependent maleylpyruvate isomerase metal-binding" evidence="1">
    <location>
        <begin position="13"/>
        <end position="126"/>
    </location>
</feature>
<protein>
    <submittedName>
        <fullName evidence="2">TIGR03086 family protein</fullName>
    </submittedName>
</protein>
<gene>
    <name evidence="2" type="ORF">SAMN06272737_1033</name>
</gene>
<dbReference type="SUPFAM" id="SSF109854">
    <property type="entry name" value="DinB/YfiT-like putative metalloenzymes"/>
    <property type="match status" value="1"/>
</dbReference>
<dbReference type="NCBIfam" id="TIGR03086">
    <property type="entry name" value="TIGR03086 family metal-binding protein"/>
    <property type="match status" value="1"/>
</dbReference>
<evidence type="ECO:0000313" key="2">
    <source>
        <dbReference type="EMBL" id="SNR32387.1"/>
    </source>
</evidence>
<dbReference type="InterPro" id="IPR017517">
    <property type="entry name" value="Maleyloyr_isom"/>
</dbReference>
<keyword evidence="3" id="KW-1185">Reference proteome</keyword>
<organism evidence="2 3">
    <name type="scientific">Blastococcus mobilis</name>
    <dbReference type="NCBI Taxonomy" id="1938746"/>
    <lineage>
        <taxon>Bacteria</taxon>
        <taxon>Bacillati</taxon>
        <taxon>Actinomycetota</taxon>
        <taxon>Actinomycetes</taxon>
        <taxon>Geodermatophilales</taxon>
        <taxon>Geodermatophilaceae</taxon>
        <taxon>Blastococcus</taxon>
    </lineage>
</organism>
<dbReference type="InterPro" id="IPR017520">
    <property type="entry name" value="CHP03086"/>
</dbReference>
<name>A0A238VEB6_9ACTN</name>
<dbReference type="EMBL" id="FZNO01000003">
    <property type="protein sequence ID" value="SNR32387.1"/>
    <property type="molecule type" value="Genomic_DNA"/>
</dbReference>
<dbReference type="OrthoDB" id="5185819at2"/>
<dbReference type="GO" id="GO:0046872">
    <property type="term" value="F:metal ion binding"/>
    <property type="evidence" value="ECO:0007669"/>
    <property type="project" value="InterPro"/>
</dbReference>
<accession>A0A238VEB6</accession>
<dbReference type="Proteomes" id="UP000198403">
    <property type="component" value="Unassembled WGS sequence"/>
</dbReference>
<dbReference type="AlphaFoldDB" id="A0A238VEB6"/>
<sequence length="199" mass="21683">MDTGRSEIAERYRRRADAFEATVAAVGEEGWGRPSPCAEWDARDVVRHVVDMHSVMLRPYGRQPTPADVDADPLTAFRTARADVEAVLDDPDLAGQVTESPAGTMPGADMVDRVVSEDMVLHRWDLARATGQDDTIDPAELERMWPALQEIPDVMRVPGAFGPGVTVFGPVVEVPDDAPLQHRALGLLGRDPAWRPPAG</sequence>
<dbReference type="NCBIfam" id="TIGR03083">
    <property type="entry name" value="maleylpyruvate isomerase family mycothiol-dependent enzyme"/>
    <property type="match status" value="1"/>
</dbReference>
<dbReference type="Gene3D" id="1.20.120.450">
    <property type="entry name" value="dinb family like domain"/>
    <property type="match status" value="1"/>
</dbReference>
<evidence type="ECO:0000313" key="3">
    <source>
        <dbReference type="Proteomes" id="UP000198403"/>
    </source>
</evidence>